<feature type="repeat" description="WD" evidence="5">
    <location>
        <begin position="147"/>
        <end position="188"/>
    </location>
</feature>
<dbReference type="InterPro" id="IPR020472">
    <property type="entry name" value="WD40_PAC1"/>
</dbReference>
<dbReference type="PROSITE" id="PS00678">
    <property type="entry name" value="WD_REPEATS_1"/>
    <property type="match status" value="1"/>
</dbReference>
<evidence type="ECO:0000256" key="1">
    <source>
        <dbReference type="ARBA" id="ARBA00009768"/>
    </source>
</evidence>
<protein>
    <submittedName>
        <fullName evidence="8">WD_REPEATS_REGION domain-containing protein</fullName>
    </submittedName>
</protein>
<evidence type="ECO:0000256" key="4">
    <source>
        <dbReference type="ARBA" id="ARBA00023224"/>
    </source>
</evidence>
<reference evidence="8" key="2">
    <citation type="submission" date="2023-11" db="UniProtKB">
        <authorList>
            <consortium name="WormBaseParasite"/>
        </authorList>
    </citation>
    <scope>IDENTIFICATION</scope>
</reference>
<dbReference type="AlphaFoldDB" id="A0AA85KH86"/>
<evidence type="ECO:0000256" key="5">
    <source>
        <dbReference type="PROSITE-ProRule" id="PRU00221"/>
    </source>
</evidence>
<evidence type="ECO:0000313" key="8">
    <source>
        <dbReference type="WBParaSite" id="TREG1_87780.1"/>
    </source>
</evidence>
<organism evidence="7 8">
    <name type="scientific">Trichobilharzia regenti</name>
    <name type="common">Nasal bird schistosome</name>
    <dbReference type="NCBI Taxonomy" id="157069"/>
    <lineage>
        <taxon>Eukaryota</taxon>
        <taxon>Metazoa</taxon>
        <taxon>Spiralia</taxon>
        <taxon>Lophotrochozoa</taxon>
        <taxon>Platyhelminthes</taxon>
        <taxon>Trematoda</taxon>
        <taxon>Digenea</taxon>
        <taxon>Strigeidida</taxon>
        <taxon>Schistosomatoidea</taxon>
        <taxon>Schistosomatidae</taxon>
        <taxon>Trichobilharzia</taxon>
    </lineage>
</organism>
<dbReference type="PIRSF" id="PIRSF002394">
    <property type="entry name" value="GN-bd_beta"/>
    <property type="match status" value="1"/>
</dbReference>
<feature type="repeat" description="WD" evidence="5">
    <location>
        <begin position="59"/>
        <end position="91"/>
    </location>
</feature>
<dbReference type="InterPro" id="IPR019775">
    <property type="entry name" value="WD40_repeat_CS"/>
</dbReference>
<keyword evidence="2 5" id="KW-0853">WD repeat</keyword>
<dbReference type="PANTHER" id="PTHR19850">
    <property type="entry name" value="GUANINE NUCLEOTIDE-BINDING PROTEIN BETA G PROTEIN BETA"/>
    <property type="match status" value="1"/>
</dbReference>
<dbReference type="PRINTS" id="PR00319">
    <property type="entry name" value="GPROTEINB"/>
</dbReference>
<evidence type="ECO:0000256" key="3">
    <source>
        <dbReference type="ARBA" id="ARBA00022737"/>
    </source>
</evidence>
<evidence type="ECO:0000256" key="6">
    <source>
        <dbReference type="SAM" id="Coils"/>
    </source>
</evidence>
<accession>A0AA85KH86</accession>
<dbReference type="InterPro" id="IPR016346">
    <property type="entry name" value="G-protein_beta_1-5"/>
</dbReference>
<dbReference type="Pfam" id="PF25391">
    <property type="entry name" value="WD40_Gbeta"/>
    <property type="match status" value="1"/>
</dbReference>
<dbReference type="PROSITE" id="PS50082">
    <property type="entry name" value="WD_REPEATS_2"/>
    <property type="match status" value="5"/>
</dbReference>
<dbReference type="InterPro" id="IPR001632">
    <property type="entry name" value="WD40_G-protein_beta-like"/>
</dbReference>
<dbReference type="Proteomes" id="UP000050795">
    <property type="component" value="Unassembled WGS sequence"/>
</dbReference>
<comment type="similarity">
    <text evidence="1">Belongs to the WD repeat G protein beta family.</text>
</comment>
<dbReference type="Gene3D" id="2.130.10.10">
    <property type="entry name" value="YVTN repeat-like/Quinoprotein amine dehydrogenase"/>
    <property type="match status" value="1"/>
</dbReference>
<feature type="repeat" description="WD" evidence="5">
    <location>
        <begin position="189"/>
        <end position="232"/>
    </location>
</feature>
<dbReference type="InterPro" id="IPR015943">
    <property type="entry name" value="WD40/YVTN_repeat-like_dom_sf"/>
</dbReference>
<keyword evidence="4" id="KW-0807">Transducer</keyword>
<proteinExistence type="inferred from homology"/>
<feature type="repeat" description="WD" evidence="5">
    <location>
        <begin position="319"/>
        <end position="351"/>
    </location>
</feature>
<evidence type="ECO:0000313" key="7">
    <source>
        <dbReference type="Proteomes" id="UP000050795"/>
    </source>
</evidence>
<dbReference type="SMART" id="SM00320">
    <property type="entry name" value="WD40"/>
    <property type="match status" value="7"/>
</dbReference>
<dbReference type="SUPFAM" id="SSF50978">
    <property type="entry name" value="WD40 repeat-like"/>
    <property type="match status" value="1"/>
</dbReference>
<feature type="coiled-coil region" evidence="6">
    <location>
        <begin position="12"/>
        <end position="39"/>
    </location>
</feature>
<feature type="repeat" description="WD" evidence="5">
    <location>
        <begin position="233"/>
        <end position="274"/>
    </location>
</feature>
<dbReference type="WBParaSite" id="TREG1_87780.1">
    <property type="protein sequence ID" value="TREG1_87780.1"/>
    <property type="gene ID" value="TREG1_87780"/>
</dbReference>
<dbReference type="PROSITE" id="PS50294">
    <property type="entry name" value="WD_REPEATS_REGION"/>
    <property type="match status" value="5"/>
</dbReference>
<dbReference type="CDD" id="cd00200">
    <property type="entry name" value="WD40"/>
    <property type="match status" value="1"/>
</dbReference>
<keyword evidence="7" id="KW-1185">Reference proteome</keyword>
<dbReference type="InterPro" id="IPR001680">
    <property type="entry name" value="WD40_rpt"/>
</dbReference>
<evidence type="ECO:0000256" key="2">
    <source>
        <dbReference type="ARBA" id="ARBA00022574"/>
    </source>
</evidence>
<name>A0AA85KH86_TRIRE</name>
<keyword evidence="6" id="KW-0175">Coiled coil</keyword>
<dbReference type="PRINTS" id="PR00320">
    <property type="entry name" value="GPROTEINBRPT"/>
</dbReference>
<keyword evidence="3" id="KW-0677">Repeat</keyword>
<dbReference type="InterPro" id="IPR036322">
    <property type="entry name" value="WD40_repeat_dom_sf"/>
</dbReference>
<sequence length="351" mass="38741">MAGGQADQGQIDAQLIQEVDSLKRKLEDERNKLADEDLVTASQHLDAVPSLNIRIRRVLKGHQGKVLSLAWSLDKRHIVSSSQDGKILVWDGFTTSKEYSISMPTTWVMSCAYSPSGNFVACGGLDNKCTVYPLTSDEDPILKKKLVATHTSYLSSCLFNISDHQLLTGSGDSTCVLWDVEYAQIIQSFYGHSADVLSIALSPSEFGRTFVSGSCDRCANVWDMRTGQCVQVFQGHESDVNSVRFFPSGDAFATGSDDATIRLFDLRADREVCVYKKDSVIFACNAVDFSLSGRLLFGGYSDHAMNIWDVLKGQRISILYCHENRISSLRVSPDGTAICTGSWDTTLRIWA</sequence>
<dbReference type="GO" id="GO:0007165">
    <property type="term" value="P:signal transduction"/>
    <property type="evidence" value="ECO:0007669"/>
    <property type="project" value="UniProtKB-KW"/>
</dbReference>
<reference evidence="7" key="1">
    <citation type="submission" date="2022-06" db="EMBL/GenBank/DDBJ databases">
        <authorList>
            <person name="Berger JAMES D."/>
            <person name="Berger JAMES D."/>
        </authorList>
    </citation>
    <scope>NUCLEOTIDE SEQUENCE [LARGE SCALE GENOMIC DNA]</scope>
</reference>